<dbReference type="Proteomes" id="UP000826462">
    <property type="component" value="Chromosome 2"/>
</dbReference>
<feature type="transmembrane region" description="Helical" evidence="9">
    <location>
        <begin position="204"/>
        <end position="225"/>
    </location>
</feature>
<keyword evidence="7 9" id="KW-0472">Membrane</keyword>
<comment type="subcellular location">
    <subcellularLocation>
        <location evidence="1">Cell membrane</location>
        <topology evidence="1">Multi-pass membrane protein</topology>
    </subcellularLocation>
</comment>
<evidence type="ECO:0000256" key="7">
    <source>
        <dbReference type="ARBA" id="ARBA00023136"/>
    </source>
</evidence>
<evidence type="ECO:0000313" key="11">
    <source>
        <dbReference type="Proteomes" id="UP000826462"/>
    </source>
</evidence>
<dbReference type="EMBL" id="CP080096">
    <property type="protein sequence ID" value="QYD73127.1"/>
    <property type="molecule type" value="Genomic_DNA"/>
</dbReference>
<feature type="region of interest" description="Disordered" evidence="8">
    <location>
        <begin position="1"/>
        <end position="41"/>
    </location>
</feature>
<protein>
    <submittedName>
        <fullName evidence="10">ABC transporter permease</fullName>
    </submittedName>
</protein>
<feature type="transmembrane region" description="Helical" evidence="9">
    <location>
        <begin position="99"/>
        <end position="129"/>
    </location>
</feature>
<dbReference type="Pfam" id="PF02653">
    <property type="entry name" value="BPD_transp_2"/>
    <property type="match status" value="1"/>
</dbReference>
<evidence type="ECO:0000256" key="3">
    <source>
        <dbReference type="ARBA" id="ARBA00022475"/>
    </source>
</evidence>
<feature type="transmembrane region" description="Helical" evidence="9">
    <location>
        <begin position="136"/>
        <end position="157"/>
    </location>
</feature>
<dbReference type="PANTHER" id="PTHR32196:SF21">
    <property type="entry name" value="ABC TRANSPORTER PERMEASE PROTEIN YPHD-RELATED"/>
    <property type="match status" value="1"/>
</dbReference>
<keyword evidence="4" id="KW-0997">Cell inner membrane</keyword>
<evidence type="ECO:0000313" key="10">
    <source>
        <dbReference type="EMBL" id="QYD73127.1"/>
    </source>
</evidence>
<keyword evidence="6 9" id="KW-1133">Transmembrane helix</keyword>
<accession>A0ABX8UVX8</accession>
<evidence type="ECO:0000256" key="4">
    <source>
        <dbReference type="ARBA" id="ARBA00022519"/>
    </source>
</evidence>
<sequence length="364" mass="37343">MSSNDLKAHDGGRNGNGVQNPGVQNTGDGGAAAAAPAPVTPAPRRRHAGFVHRFALEIRMLVVLIVLSIALSLISSHFFSLGNLFNLMDQSVVTGIAAIGQTFVILVAGIDLSVGALTGVAGIVLGLALTSAGLPVPVAIAAAIVFGGLMGLVNGLLVTFGRIAPFIVTLGMMSVARSLAYVISDGNSISSLPQGLSYIGSADVFGIPANFLFVVLLFALAWYYLTFTKGGRTIYAIGSNIEAARASGLKVTYYTTLAYVLSGALSALAAVMLASRLLSIDPIAGNGLELDSIAAVVIGGASLFGGRGSMIGTFFGVLIMGLIRNGLNLLNVGPYWQGSAIGAIIIIAVLAERIVTTRINRRGQ</sequence>
<feature type="compositionally biased region" description="Low complexity" evidence="8">
    <location>
        <begin position="16"/>
        <end position="37"/>
    </location>
</feature>
<keyword evidence="3" id="KW-1003">Cell membrane</keyword>
<evidence type="ECO:0000256" key="9">
    <source>
        <dbReference type="SAM" id="Phobius"/>
    </source>
</evidence>
<keyword evidence="5 9" id="KW-0812">Transmembrane</keyword>
<feature type="transmembrane region" description="Helical" evidence="9">
    <location>
        <begin position="54"/>
        <end position="79"/>
    </location>
</feature>
<keyword evidence="11" id="KW-1185">Reference proteome</keyword>
<name>A0ABX8UVX8_9BURK</name>
<feature type="transmembrane region" description="Helical" evidence="9">
    <location>
        <begin position="335"/>
        <end position="355"/>
    </location>
</feature>
<evidence type="ECO:0000256" key="2">
    <source>
        <dbReference type="ARBA" id="ARBA00022448"/>
    </source>
</evidence>
<dbReference type="PANTHER" id="PTHR32196">
    <property type="entry name" value="ABC TRANSPORTER PERMEASE PROTEIN YPHD-RELATED-RELATED"/>
    <property type="match status" value="1"/>
</dbReference>
<evidence type="ECO:0000256" key="5">
    <source>
        <dbReference type="ARBA" id="ARBA00022692"/>
    </source>
</evidence>
<feature type="compositionally biased region" description="Basic and acidic residues" evidence="8">
    <location>
        <begin position="1"/>
        <end position="12"/>
    </location>
</feature>
<evidence type="ECO:0000256" key="8">
    <source>
        <dbReference type="SAM" id="MobiDB-lite"/>
    </source>
</evidence>
<organism evidence="10 11">
    <name type="scientific">Paraburkholderia edwinii</name>
    <dbReference type="NCBI Taxonomy" id="2861782"/>
    <lineage>
        <taxon>Bacteria</taxon>
        <taxon>Pseudomonadati</taxon>
        <taxon>Pseudomonadota</taxon>
        <taxon>Betaproteobacteria</taxon>
        <taxon>Burkholderiales</taxon>
        <taxon>Burkholderiaceae</taxon>
        <taxon>Paraburkholderia</taxon>
    </lineage>
</organism>
<dbReference type="RefSeq" id="WP_219802727.1">
    <property type="nucleotide sequence ID" value="NZ_CP080096.1"/>
</dbReference>
<proteinExistence type="predicted"/>
<dbReference type="CDD" id="cd06579">
    <property type="entry name" value="TM_PBP1_transp_AraH_like"/>
    <property type="match status" value="1"/>
</dbReference>
<feature type="transmembrane region" description="Helical" evidence="9">
    <location>
        <begin position="163"/>
        <end position="183"/>
    </location>
</feature>
<feature type="transmembrane region" description="Helical" evidence="9">
    <location>
        <begin position="290"/>
        <end position="323"/>
    </location>
</feature>
<reference evidence="10 11" key="1">
    <citation type="submission" date="2021-07" db="EMBL/GenBank/DDBJ databases">
        <title>Paraburkholderia edwinii protects Aspergillus sp. from phenazines by acting as a toxin sponge.</title>
        <authorList>
            <person name="Dahlstrom K.M."/>
            <person name="Newman D.K."/>
        </authorList>
    </citation>
    <scope>NUCLEOTIDE SEQUENCE [LARGE SCALE GENOMIC DNA]</scope>
    <source>
        <strain evidence="10 11">Pe01</strain>
    </source>
</reference>
<evidence type="ECO:0000256" key="1">
    <source>
        <dbReference type="ARBA" id="ARBA00004651"/>
    </source>
</evidence>
<dbReference type="InterPro" id="IPR001851">
    <property type="entry name" value="ABC_transp_permease"/>
</dbReference>
<evidence type="ECO:0000256" key="6">
    <source>
        <dbReference type="ARBA" id="ARBA00022989"/>
    </source>
</evidence>
<gene>
    <name evidence="10" type="ORF">KZJ38_26050</name>
</gene>
<feature type="transmembrane region" description="Helical" evidence="9">
    <location>
        <begin position="257"/>
        <end position="278"/>
    </location>
</feature>
<keyword evidence="2" id="KW-0813">Transport</keyword>